<dbReference type="EMBL" id="PGOL01000073">
    <property type="protein sequence ID" value="PKI77828.1"/>
    <property type="molecule type" value="Genomic_DNA"/>
</dbReference>
<feature type="compositionally biased region" description="Basic residues" evidence="5">
    <location>
        <begin position="69"/>
        <end position="83"/>
    </location>
</feature>
<dbReference type="InterPro" id="IPR023638">
    <property type="entry name" value="Ribosomal_eL19_CS"/>
</dbReference>
<evidence type="ECO:0000256" key="1">
    <source>
        <dbReference type="ARBA" id="ARBA00011082"/>
    </source>
</evidence>
<name>A0A218XDV8_PUNGR</name>
<evidence type="ECO:0000313" key="9">
    <source>
        <dbReference type="Proteomes" id="UP000197138"/>
    </source>
</evidence>
<dbReference type="GO" id="GO:0003723">
    <property type="term" value="F:RNA binding"/>
    <property type="evidence" value="ECO:0007669"/>
    <property type="project" value="InterPro"/>
</dbReference>
<dbReference type="SMART" id="SM01416">
    <property type="entry name" value="Ribosomal_L19e"/>
    <property type="match status" value="1"/>
</dbReference>
<dbReference type="Pfam" id="PF01280">
    <property type="entry name" value="Ribosomal_L19e"/>
    <property type="match status" value="1"/>
</dbReference>
<evidence type="ECO:0000256" key="2">
    <source>
        <dbReference type="ARBA" id="ARBA00022980"/>
    </source>
</evidence>
<dbReference type="SUPFAM" id="SSF48140">
    <property type="entry name" value="Ribosomal protein L19 (L19e)"/>
    <property type="match status" value="1"/>
</dbReference>
<dbReference type="Gene3D" id="1.10.1650.10">
    <property type="match status" value="1"/>
</dbReference>
<dbReference type="PANTHER" id="PTHR10722">
    <property type="entry name" value="60S RIBOSOMAL PROTEIN L19"/>
    <property type="match status" value="1"/>
</dbReference>
<evidence type="ECO:0000256" key="4">
    <source>
        <dbReference type="RuleBase" id="RU000574"/>
    </source>
</evidence>
<reference evidence="8 10" key="3">
    <citation type="submission" date="2017-11" db="EMBL/GenBank/DDBJ databases">
        <title>De-novo sequencing of pomegranate (Punica granatum L.) genome.</title>
        <authorList>
            <person name="Akparov Z."/>
            <person name="Amiraslanov A."/>
            <person name="Hajiyeva S."/>
            <person name="Abbasov M."/>
            <person name="Kaur K."/>
            <person name="Hamwieh A."/>
            <person name="Solovyev V."/>
            <person name="Salamov A."/>
            <person name="Braich B."/>
            <person name="Kosarev P."/>
            <person name="Mahmoud A."/>
            <person name="Hajiyev E."/>
            <person name="Babayeva S."/>
            <person name="Izzatullayeva V."/>
            <person name="Mammadov A."/>
            <person name="Mammadov A."/>
            <person name="Sharifova S."/>
            <person name="Ojaghi J."/>
            <person name="Eynullazada K."/>
            <person name="Bayramov B."/>
            <person name="Abdulazimova A."/>
            <person name="Shahmuradov I."/>
        </authorList>
    </citation>
    <scope>NUCLEOTIDE SEQUENCE [LARGE SCALE GENOMIC DNA]</scope>
    <source>
        <strain evidence="8">AG2017</strain>
        <strain evidence="10">cv. AG2017</strain>
        <tissue evidence="8">Leaf</tissue>
    </source>
</reference>
<evidence type="ECO:0000259" key="6">
    <source>
        <dbReference type="SMART" id="SM01416"/>
    </source>
</evidence>
<dbReference type="PROSITE" id="PS00526">
    <property type="entry name" value="RIBOSOMAL_L19E"/>
    <property type="match status" value="1"/>
</dbReference>
<dbReference type="GO" id="GO:0003735">
    <property type="term" value="F:structural constituent of ribosome"/>
    <property type="evidence" value="ECO:0007669"/>
    <property type="project" value="InterPro"/>
</dbReference>
<reference evidence="9" key="1">
    <citation type="journal article" date="2017" name="Plant J.">
        <title>The pomegranate (Punica granatum L.) genome and the genomics of punicalagin biosynthesis.</title>
        <authorList>
            <person name="Qin G."/>
            <person name="Xu C."/>
            <person name="Ming R."/>
            <person name="Tang H."/>
            <person name="Guyot R."/>
            <person name="Kramer E.M."/>
            <person name="Hu Y."/>
            <person name="Yi X."/>
            <person name="Qi Y."/>
            <person name="Xu X."/>
            <person name="Gao Z."/>
            <person name="Pan H."/>
            <person name="Jian J."/>
            <person name="Tian Y."/>
            <person name="Yue Z."/>
            <person name="Xu Y."/>
        </authorList>
    </citation>
    <scope>NUCLEOTIDE SEQUENCE [LARGE SCALE GENOMIC DNA]</scope>
    <source>
        <strain evidence="9">cv. Dabenzi</strain>
    </source>
</reference>
<reference evidence="7" key="2">
    <citation type="submission" date="2017-06" db="EMBL/GenBank/DDBJ databases">
        <title>The pomegranate genome and the genomics of punicalagin biosynthesis.</title>
        <authorList>
            <person name="Xu C."/>
        </authorList>
    </citation>
    <scope>NUCLEOTIDE SEQUENCE [LARGE SCALE GENOMIC DNA]</scope>
    <source>
        <tissue evidence="7">Fresh leaf</tissue>
    </source>
</reference>
<protein>
    <recommendedName>
        <fullName evidence="4">Ribosomal protein L19</fullName>
    </recommendedName>
</protein>
<organism evidence="7 9">
    <name type="scientific">Punica granatum</name>
    <name type="common">Pomegranate</name>
    <dbReference type="NCBI Taxonomy" id="22663"/>
    <lineage>
        <taxon>Eukaryota</taxon>
        <taxon>Viridiplantae</taxon>
        <taxon>Streptophyta</taxon>
        <taxon>Embryophyta</taxon>
        <taxon>Tracheophyta</taxon>
        <taxon>Spermatophyta</taxon>
        <taxon>Magnoliopsida</taxon>
        <taxon>eudicotyledons</taxon>
        <taxon>Gunneridae</taxon>
        <taxon>Pentapetalae</taxon>
        <taxon>rosids</taxon>
        <taxon>malvids</taxon>
        <taxon>Myrtales</taxon>
        <taxon>Lythraceae</taxon>
        <taxon>Punica</taxon>
    </lineage>
</organism>
<sequence>MASTSKQKRLAASILKCGRRRVWLDPSETTDISLANSRMDVRRLIKDSLVIKKPMKIQSRSRTREAKEAKRRGRRSGLGKRKGTKEAREPSKLLWMRKTRVLRRLLFKYRDLGKTDKQLHHELYLKVKGNAFKNKRVLMESIHKRKKMEKEGERFSVTVDQFLGINKMKGGDDRKRIVNWGERVVLGRNLNLPCNV</sequence>
<evidence type="ECO:0000313" key="10">
    <source>
        <dbReference type="Proteomes" id="UP000233551"/>
    </source>
</evidence>
<dbReference type="Gene3D" id="1.10.1200.240">
    <property type="match status" value="1"/>
</dbReference>
<gene>
    <name evidence="7" type="ORF">CDL15_Pgr005388</name>
    <name evidence="8" type="ORF">CRG98_001792</name>
</gene>
<dbReference type="GeneID" id="116188657"/>
<dbReference type="AlphaFoldDB" id="A0A218XDV8"/>
<dbReference type="STRING" id="22663.A0A218XDV8"/>
<proteinExistence type="inferred from homology"/>
<feature type="region of interest" description="Disordered" evidence="5">
    <location>
        <begin position="55"/>
        <end position="90"/>
    </location>
</feature>
<comment type="caution">
    <text evidence="7">The sequence shown here is derived from an EMBL/GenBank/DDBJ whole genome shotgun (WGS) entry which is preliminary data.</text>
</comment>
<evidence type="ECO:0000313" key="8">
    <source>
        <dbReference type="EMBL" id="PKI77828.1"/>
    </source>
</evidence>
<dbReference type="Proteomes" id="UP000197138">
    <property type="component" value="Unassembled WGS sequence"/>
</dbReference>
<dbReference type="EMBL" id="MTKT01001941">
    <property type="protein sequence ID" value="OWM82988.1"/>
    <property type="molecule type" value="Genomic_DNA"/>
</dbReference>
<dbReference type="InterPro" id="IPR057259">
    <property type="entry name" value="Ribosomal_L19e"/>
</dbReference>
<dbReference type="FunFam" id="1.10.1650.10:FF:000001">
    <property type="entry name" value="Ribosomal protein L19"/>
    <property type="match status" value="1"/>
</dbReference>
<feature type="domain" description="Large ribosomal subunit protein eL19" evidence="6">
    <location>
        <begin position="3"/>
        <end position="146"/>
    </location>
</feature>
<dbReference type="GO" id="GO:0022625">
    <property type="term" value="C:cytosolic large ribosomal subunit"/>
    <property type="evidence" value="ECO:0007669"/>
    <property type="project" value="InterPro"/>
</dbReference>
<dbReference type="InterPro" id="IPR015972">
    <property type="entry name" value="Ribosomal_eL19_dom1"/>
</dbReference>
<evidence type="ECO:0000313" key="7">
    <source>
        <dbReference type="EMBL" id="OWM82988.1"/>
    </source>
</evidence>
<dbReference type="InterPro" id="IPR057260">
    <property type="entry name" value="Ribosomal_L19e_C"/>
</dbReference>
<evidence type="ECO:0000256" key="3">
    <source>
        <dbReference type="ARBA" id="ARBA00023274"/>
    </source>
</evidence>
<dbReference type="InterPro" id="IPR039547">
    <property type="entry name" value="Ribosomal_eL19"/>
</dbReference>
<dbReference type="GO" id="GO:0006412">
    <property type="term" value="P:translation"/>
    <property type="evidence" value="ECO:0007669"/>
    <property type="project" value="InterPro"/>
</dbReference>
<evidence type="ECO:0000256" key="5">
    <source>
        <dbReference type="SAM" id="MobiDB-lite"/>
    </source>
</evidence>
<dbReference type="Pfam" id="PF25476">
    <property type="entry name" value="Ribosomal_L19e_C"/>
    <property type="match status" value="1"/>
</dbReference>
<keyword evidence="10" id="KW-1185">Reference proteome</keyword>
<dbReference type="OrthoDB" id="5407653at2759"/>
<comment type="similarity">
    <text evidence="1 4">Belongs to the eukaryotic ribosomal protein eL19 family.</text>
</comment>
<dbReference type="NCBIfam" id="NF006343">
    <property type="entry name" value="PRK08570.1"/>
    <property type="match status" value="1"/>
</dbReference>
<dbReference type="Proteomes" id="UP000233551">
    <property type="component" value="Unassembled WGS sequence"/>
</dbReference>
<keyword evidence="2 4" id="KW-0689">Ribosomal protein</keyword>
<accession>A0A218XDV8</accession>
<dbReference type="InterPro" id="IPR000196">
    <property type="entry name" value="Ribosomal_eL19_dom"/>
</dbReference>
<keyword evidence="3 4" id="KW-0687">Ribonucleoprotein</keyword>
<dbReference type="InterPro" id="IPR035970">
    <property type="entry name" value="60S_ribosomal_eL19_sf"/>
</dbReference>